<reference evidence="1 2" key="1">
    <citation type="submission" date="2024-11" db="EMBL/GenBank/DDBJ databases">
        <title>A near-complete genome assembly of Cinchona calisaya.</title>
        <authorList>
            <person name="Lian D.C."/>
            <person name="Zhao X.W."/>
            <person name="Wei L."/>
        </authorList>
    </citation>
    <scope>NUCLEOTIDE SEQUENCE [LARGE SCALE GENOMIC DNA]</scope>
    <source>
        <tissue evidence="1">Nenye</tissue>
    </source>
</reference>
<keyword evidence="2" id="KW-1185">Reference proteome</keyword>
<organism evidence="1 2">
    <name type="scientific">Cinchona calisaya</name>
    <dbReference type="NCBI Taxonomy" id="153742"/>
    <lineage>
        <taxon>Eukaryota</taxon>
        <taxon>Viridiplantae</taxon>
        <taxon>Streptophyta</taxon>
        <taxon>Embryophyta</taxon>
        <taxon>Tracheophyta</taxon>
        <taxon>Spermatophyta</taxon>
        <taxon>Magnoliopsida</taxon>
        <taxon>eudicotyledons</taxon>
        <taxon>Gunneridae</taxon>
        <taxon>Pentapetalae</taxon>
        <taxon>asterids</taxon>
        <taxon>lamiids</taxon>
        <taxon>Gentianales</taxon>
        <taxon>Rubiaceae</taxon>
        <taxon>Cinchonoideae</taxon>
        <taxon>Cinchoneae</taxon>
        <taxon>Cinchona</taxon>
    </lineage>
</organism>
<dbReference type="Proteomes" id="UP001630127">
    <property type="component" value="Unassembled WGS sequence"/>
</dbReference>
<dbReference type="EMBL" id="JBJUIK010000011">
    <property type="protein sequence ID" value="KAL3513504.1"/>
    <property type="molecule type" value="Genomic_DNA"/>
</dbReference>
<name>A0ABD2Z457_9GENT</name>
<evidence type="ECO:0000313" key="2">
    <source>
        <dbReference type="Proteomes" id="UP001630127"/>
    </source>
</evidence>
<dbReference type="AlphaFoldDB" id="A0ABD2Z457"/>
<proteinExistence type="predicted"/>
<accession>A0ABD2Z457</accession>
<sequence length="79" mass="8993">MGVSLHKEKSRVHFEIHIPKVIMVFSKFLKKTVGSSLKIEEATKGISLSEDETNEAKDLIGWGERNALQSQEGLKKLWR</sequence>
<evidence type="ECO:0000313" key="1">
    <source>
        <dbReference type="EMBL" id="KAL3513504.1"/>
    </source>
</evidence>
<protein>
    <submittedName>
        <fullName evidence="1">Uncharacterized protein</fullName>
    </submittedName>
</protein>
<gene>
    <name evidence="1" type="ORF">ACH5RR_026221</name>
</gene>
<comment type="caution">
    <text evidence="1">The sequence shown here is derived from an EMBL/GenBank/DDBJ whole genome shotgun (WGS) entry which is preliminary data.</text>
</comment>